<dbReference type="GO" id="GO:0006508">
    <property type="term" value="P:proteolysis"/>
    <property type="evidence" value="ECO:0007669"/>
    <property type="project" value="UniProtKB-KW"/>
</dbReference>
<evidence type="ECO:0000256" key="3">
    <source>
        <dbReference type="ARBA" id="ARBA00022825"/>
    </source>
</evidence>
<proteinExistence type="predicted"/>
<dbReference type="Proteomes" id="UP001380365">
    <property type="component" value="Unassembled WGS sequence"/>
</dbReference>
<dbReference type="PANTHER" id="PTHR10381:SF70">
    <property type="entry name" value="ATP-DEPENDENT CLP PROTEASE PROTEOLYTIC SUBUNIT"/>
    <property type="match status" value="1"/>
</dbReference>
<dbReference type="CDD" id="cd07016">
    <property type="entry name" value="S14_ClpP_1"/>
    <property type="match status" value="1"/>
</dbReference>
<protein>
    <submittedName>
        <fullName evidence="4">Head maturation protease, ClpP-related</fullName>
        <ecNumber evidence="4">3.4.21.-</ecNumber>
    </submittedName>
</protein>
<keyword evidence="2 4" id="KW-0378">Hydrolase</keyword>
<name>A0ABU8Q7Q5_9SPHN</name>
<dbReference type="PANTHER" id="PTHR10381">
    <property type="entry name" value="ATP-DEPENDENT CLP PROTEASE PROTEOLYTIC SUBUNIT"/>
    <property type="match status" value="1"/>
</dbReference>
<sequence length="238" mass="25422">MKNRQLLNLLRANAERPAGIRSEVAGDTATVYVYGPIDEYWGVSAADFSREISAITAPNVVLRINSPGGDVFEARAMMAAIRGHAATFTAKVDGLAASAATALTLACDRIEIADGAFYMIHQAWTFALGNQDELRTTADLLGKVDGVLVDGYVGRTGKTSDEVVAWMKAETWFTAAEAVENGFADAILETTAAASAEARAFNLSAYARAPKALIEEAPDEGIRQRMLARLGLYERTAA</sequence>
<evidence type="ECO:0000313" key="4">
    <source>
        <dbReference type="EMBL" id="MEJ5095508.1"/>
    </source>
</evidence>
<keyword evidence="3" id="KW-0720">Serine protease</keyword>
<organism evidence="4 5">
    <name type="scientific">Sphingomonas molluscorum</name>
    <dbReference type="NCBI Taxonomy" id="418184"/>
    <lineage>
        <taxon>Bacteria</taxon>
        <taxon>Pseudomonadati</taxon>
        <taxon>Pseudomonadota</taxon>
        <taxon>Alphaproteobacteria</taxon>
        <taxon>Sphingomonadales</taxon>
        <taxon>Sphingomonadaceae</taxon>
        <taxon>Sphingomonas</taxon>
    </lineage>
</organism>
<keyword evidence="5" id="KW-1185">Reference proteome</keyword>
<dbReference type="EC" id="3.4.21.-" evidence="4"/>
<comment type="caution">
    <text evidence="4">The sequence shown here is derived from an EMBL/GenBank/DDBJ whole genome shotgun (WGS) entry which is preliminary data.</text>
</comment>
<dbReference type="EMBL" id="JBBGZA010000001">
    <property type="protein sequence ID" value="MEJ5095508.1"/>
    <property type="molecule type" value="Genomic_DNA"/>
</dbReference>
<dbReference type="Pfam" id="PF00574">
    <property type="entry name" value="CLP_protease"/>
    <property type="match status" value="1"/>
</dbReference>
<dbReference type="InterPro" id="IPR029045">
    <property type="entry name" value="ClpP/crotonase-like_dom_sf"/>
</dbReference>
<dbReference type="NCBIfam" id="NF045542">
    <property type="entry name" value="Clp_rel_HeadMat"/>
    <property type="match status" value="1"/>
</dbReference>
<evidence type="ECO:0000256" key="2">
    <source>
        <dbReference type="ARBA" id="ARBA00022801"/>
    </source>
</evidence>
<dbReference type="RefSeq" id="WP_132882243.1">
    <property type="nucleotide sequence ID" value="NZ_JBBGZA010000001.1"/>
</dbReference>
<gene>
    <name evidence="4" type="ORF">WH159_13285</name>
</gene>
<accession>A0ABU8Q7Q5</accession>
<reference evidence="4 5" key="1">
    <citation type="submission" date="2023-12" db="EMBL/GenBank/DDBJ databases">
        <title>Gut-associated functions are favored during microbiome assembly across C. elegans life.</title>
        <authorList>
            <person name="Zimmermann J."/>
        </authorList>
    </citation>
    <scope>NUCLEOTIDE SEQUENCE [LARGE SCALE GENOMIC DNA]</scope>
    <source>
        <strain evidence="4 5">JUb134</strain>
    </source>
</reference>
<dbReference type="InterPro" id="IPR023562">
    <property type="entry name" value="ClpP/TepA"/>
</dbReference>
<evidence type="ECO:0000313" key="5">
    <source>
        <dbReference type="Proteomes" id="UP001380365"/>
    </source>
</evidence>
<dbReference type="Gene3D" id="3.90.226.10">
    <property type="entry name" value="2-enoyl-CoA Hydratase, Chain A, domain 1"/>
    <property type="match status" value="1"/>
</dbReference>
<dbReference type="GO" id="GO:0008233">
    <property type="term" value="F:peptidase activity"/>
    <property type="evidence" value="ECO:0007669"/>
    <property type="project" value="UniProtKB-KW"/>
</dbReference>
<keyword evidence="1 4" id="KW-0645">Protease</keyword>
<dbReference type="SUPFAM" id="SSF52096">
    <property type="entry name" value="ClpP/crotonase"/>
    <property type="match status" value="1"/>
</dbReference>
<evidence type="ECO:0000256" key="1">
    <source>
        <dbReference type="ARBA" id="ARBA00022670"/>
    </source>
</evidence>